<keyword evidence="2" id="KW-1185">Reference proteome</keyword>
<comment type="caution">
    <text evidence="1">The sequence shown here is derived from an EMBL/GenBank/DDBJ whole genome shotgun (WGS) entry which is preliminary data.</text>
</comment>
<dbReference type="Proteomes" id="UP000828251">
    <property type="component" value="Unassembled WGS sequence"/>
</dbReference>
<protein>
    <submittedName>
        <fullName evidence="1">Uncharacterized protein</fullName>
    </submittedName>
</protein>
<evidence type="ECO:0000313" key="1">
    <source>
        <dbReference type="EMBL" id="KAH1122168.1"/>
    </source>
</evidence>
<name>A0A9D3WF30_9ROSI</name>
<sequence>MKAQMINMIQEISKMLPPRKEDMYDVHNSVHENPCTINDHDEIYDEIQSELVTEDHVDELDIVEMVSDLIDMATKVTVNVKVNNELTTNIEPKLILNESVEEPIHLLAIGEKVPTDEVEEFDSFLFDNSSKARVTKASRNREMRKFEAIIPQKII</sequence>
<organism evidence="1 2">
    <name type="scientific">Gossypium stocksii</name>
    <dbReference type="NCBI Taxonomy" id="47602"/>
    <lineage>
        <taxon>Eukaryota</taxon>
        <taxon>Viridiplantae</taxon>
        <taxon>Streptophyta</taxon>
        <taxon>Embryophyta</taxon>
        <taxon>Tracheophyta</taxon>
        <taxon>Spermatophyta</taxon>
        <taxon>Magnoliopsida</taxon>
        <taxon>eudicotyledons</taxon>
        <taxon>Gunneridae</taxon>
        <taxon>Pentapetalae</taxon>
        <taxon>rosids</taxon>
        <taxon>malvids</taxon>
        <taxon>Malvales</taxon>
        <taxon>Malvaceae</taxon>
        <taxon>Malvoideae</taxon>
        <taxon>Gossypium</taxon>
    </lineage>
</organism>
<dbReference type="EMBL" id="JAIQCV010000002">
    <property type="protein sequence ID" value="KAH1122168.1"/>
    <property type="molecule type" value="Genomic_DNA"/>
</dbReference>
<gene>
    <name evidence="1" type="ORF">J1N35_005328</name>
</gene>
<proteinExistence type="predicted"/>
<accession>A0A9D3WF30</accession>
<dbReference type="OrthoDB" id="10430206at2759"/>
<evidence type="ECO:0000313" key="2">
    <source>
        <dbReference type="Proteomes" id="UP000828251"/>
    </source>
</evidence>
<dbReference type="AlphaFoldDB" id="A0A9D3WF30"/>
<reference evidence="1 2" key="1">
    <citation type="journal article" date="2021" name="Plant Biotechnol. J.">
        <title>Multi-omics assisted identification of the key and species-specific regulatory components of drought-tolerant mechanisms in Gossypium stocksii.</title>
        <authorList>
            <person name="Yu D."/>
            <person name="Ke L."/>
            <person name="Zhang D."/>
            <person name="Wu Y."/>
            <person name="Sun Y."/>
            <person name="Mei J."/>
            <person name="Sun J."/>
            <person name="Sun Y."/>
        </authorList>
    </citation>
    <scope>NUCLEOTIDE SEQUENCE [LARGE SCALE GENOMIC DNA]</scope>
    <source>
        <strain evidence="2">cv. E1</strain>
        <tissue evidence="1">Leaf</tissue>
    </source>
</reference>